<organism evidence="2 3">
    <name type="scientific">Diaphorina citri</name>
    <name type="common">Asian citrus psyllid</name>
    <dbReference type="NCBI Taxonomy" id="121845"/>
    <lineage>
        <taxon>Eukaryota</taxon>
        <taxon>Metazoa</taxon>
        <taxon>Ecdysozoa</taxon>
        <taxon>Arthropoda</taxon>
        <taxon>Hexapoda</taxon>
        <taxon>Insecta</taxon>
        <taxon>Pterygota</taxon>
        <taxon>Neoptera</taxon>
        <taxon>Paraneoptera</taxon>
        <taxon>Hemiptera</taxon>
        <taxon>Sternorrhyncha</taxon>
        <taxon>Psylloidea</taxon>
        <taxon>Psyllidae</taxon>
        <taxon>Diaphorininae</taxon>
        <taxon>Diaphorina</taxon>
    </lineage>
</organism>
<dbReference type="GeneID" id="103520185"/>
<proteinExistence type="predicted"/>
<protein>
    <submittedName>
        <fullName evidence="3">Uncharacterized protein LOC103520185</fullName>
    </submittedName>
</protein>
<dbReference type="Proteomes" id="UP000079169">
    <property type="component" value="Unplaced"/>
</dbReference>
<evidence type="ECO:0000313" key="2">
    <source>
        <dbReference type="Proteomes" id="UP000079169"/>
    </source>
</evidence>
<dbReference type="KEGG" id="dci:103520185"/>
<name>A0A3Q0JFG5_DIACI</name>
<reference evidence="3" key="1">
    <citation type="submission" date="2025-08" db="UniProtKB">
        <authorList>
            <consortium name="RefSeq"/>
        </authorList>
    </citation>
    <scope>IDENTIFICATION</scope>
</reference>
<dbReference type="AlphaFoldDB" id="A0A3Q0JFG5"/>
<feature type="region of interest" description="Disordered" evidence="1">
    <location>
        <begin position="92"/>
        <end position="138"/>
    </location>
</feature>
<gene>
    <name evidence="3" type="primary">LOC103520185</name>
</gene>
<accession>A0A3Q0JFG5</accession>
<evidence type="ECO:0000256" key="1">
    <source>
        <dbReference type="SAM" id="MobiDB-lite"/>
    </source>
</evidence>
<evidence type="ECO:0000313" key="3">
    <source>
        <dbReference type="RefSeq" id="XP_026687211.1"/>
    </source>
</evidence>
<keyword evidence="2" id="KW-1185">Reference proteome</keyword>
<feature type="non-terminal residue" evidence="3">
    <location>
        <position position="288"/>
    </location>
</feature>
<dbReference type="PaxDb" id="121845-A0A3Q0JFG5"/>
<sequence>MVQGSKRASVWETLRHQHVNVQNIVRDHESYYHTALDSYLSTHPTSALPSNEKLATLQRLIYNANESALTAKHRRDLLRQINSLLGRMIESRARGPEGASSQNVGRAGDVAPAKEEKRPGQDVGAGGDGVPAKEGSCIDTANRPLRSVKLTASFCRPWSSAAANGGRQWASVSASGLNKMAAKQTPCANGESGNGVTQSATATSHQVPVLGYKACLNELYDLLSHDSMELKSSVSRFALPVYFEDLLEEKQHAGEISYPRLQSILAHCNCVANISKSLDTSLPALFWD</sequence>
<dbReference type="RefSeq" id="XP_026687211.1">
    <property type="nucleotide sequence ID" value="XM_026831410.1"/>
</dbReference>